<keyword evidence="1" id="KW-0812">Transmembrane</keyword>
<keyword evidence="3" id="KW-1185">Reference proteome</keyword>
<feature type="transmembrane region" description="Helical" evidence="1">
    <location>
        <begin position="12"/>
        <end position="35"/>
    </location>
</feature>
<evidence type="ECO:0008006" key="4">
    <source>
        <dbReference type="Google" id="ProtNLM"/>
    </source>
</evidence>
<accession>A0ABY7JT14</accession>
<dbReference type="EMBL" id="CP097463">
    <property type="protein sequence ID" value="WAX55706.1"/>
    <property type="molecule type" value="Genomic_DNA"/>
</dbReference>
<keyword evidence="1" id="KW-1133">Transmembrane helix</keyword>
<evidence type="ECO:0000313" key="3">
    <source>
        <dbReference type="Proteomes" id="UP001164693"/>
    </source>
</evidence>
<organism evidence="2 3">
    <name type="scientific">Jatrophihabitans cynanchi</name>
    <dbReference type="NCBI Taxonomy" id="2944128"/>
    <lineage>
        <taxon>Bacteria</taxon>
        <taxon>Bacillati</taxon>
        <taxon>Actinomycetota</taxon>
        <taxon>Actinomycetes</taxon>
        <taxon>Jatrophihabitantales</taxon>
        <taxon>Jatrophihabitantaceae</taxon>
        <taxon>Jatrophihabitans</taxon>
    </lineage>
</organism>
<dbReference type="RefSeq" id="WP_269442228.1">
    <property type="nucleotide sequence ID" value="NZ_CP097463.1"/>
</dbReference>
<dbReference type="Proteomes" id="UP001164693">
    <property type="component" value="Chromosome"/>
</dbReference>
<gene>
    <name evidence="2" type="ORF">M6B22_14310</name>
</gene>
<keyword evidence="1" id="KW-0472">Membrane</keyword>
<evidence type="ECO:0000313" key="2">
    <source>
        <dbReference type="EMBL" id="WAX55706.1"/>
    </source>
</evidence>
<evidence type="ECO:0000256" key="1">
    <source>
        <dbReference type="SAM" id="Phobius"/>
    </source>
</evidence>
<sequence length="82" mass="8966">MRQPVLPASRPVRIGLVLFAAGLVFIAIDVLPFFLDVHDRPLWLNLACLLAPLGFAVAVWGGLRAGREEQRAAARELGHMAH</sequence>
<name>A0ABY7JT14_9ACTN</name>
<proteinExistence type="predicted"/>
<feature type="transmembrane region" description="Helical" evidence="1">
    <location>
        <begin position="41"/>
        <end position="63"/>
    </location>
</feature>
<protein>
    <recommendedName>
        <fullName evidence="4">DUF2530 domain-containing protein</fullName>
    </recommendedName>
</protein>
<reference evidence="2" key="1">
    <citation type="submission" date="2022-05" db="EMBL/GenBank/DDBJ databases">
        <title>Jatrophihabitans sp. SB3-54 whole genome sequence.</title>
        <authorList>
            <person name="Suh M.K."/>
            <person name="Eom M.K."/>
            <person name="Kim J.S."/>
            <person name="Kim H.S."/>
            <person name="Do H.E."/>
            <person name="Shin Y.K."/>
            <person name="Lee J.-S."/>
        </authorList>
    </citation>
    <scope>NUCLEOTIDE SEQUENCE</scope>
    <source>
        <strain evidence="2">SB3-54</strain>
    </source>
</reference>